<gene>
    <name evidence="1" type="ORF">CH338_11205</name>
</gene>
<proteinExistence type="predicted"/>
<evidence type="ECO:0000313" key="1">
    <source>
        <dbReference type="EMBL" id="RAI38883.1"/>
    </source>
</evidence>
<comment type="caution">
    <text evidence="1">The sequence shown here is derived from an EMBL/GenBank/DDBJ whole genome shotgun (WGS) entry which is preliminary data.</text>
</comment>
<organism evidence="1 2">
    <name type="scientific">Rhodoplanes elegans</name>
    <dbReference type="NCBI Taxonomy" id="29408"/>
    <lineage>
        <taxon>Bacteria</taxon>
        <taxon>Pseudomonadati</taxon>
        <taxon>Pseudomonadota</taxon>
        <taxon>Alphaproteobacteria</taxon>
        <taxon>Hyphomicrobiales</taxon>
        <taxon>Nitrobacteraceae</taxon>
        <taxon>Rhodoplanes</taxon>
    </lineage>
</organism>
<sequence>MIRMRMIVVTITGSLLSGCAGWWAPESAIQAPQFASTLEKQAVVIGYLRTVAPGSGYAARDYLTLAKWGFNVGRDDCEAYLHNLFLINRRKQRNNLLLAAANGATSAIVTATTSGQKPLSIIAAAFDFASAANAAISDSFLFSEAPGLVALKVKQLQDAYRNHVENGSIPVESDADVYKVIHTYYSICLPPYIEGILLDRIANSAAVITTGSQSQTQLYSESLMLRGSAASAPAAKGTVRPNTFPLLR</sequence>
<name>A0A327KMT7_9BRAD</name>
<dbReference type="AlphaFoldDB" id="A0A327KMT7"/>
<accession>A0A327KMT7</accession>
<dbReference type="Proteomes" id="UP000248863">
    <property type="component" value="Unassembled WGS sequence"/>
</dbReference>
<protein>
    <submittedName>
        <fullName evidence="1">Uncharacterized protein</fullName>
    </submittedName>
</protein>
<dbReference type="EMBL" id="NPEU01000102">
    <property type="protein sequence ID" value="RAI38883.1"/>
    <property type="molecule type" value="Genomic_DNA"/>
</dbReference>
<reference evidence="1 2" key="1">
    <citation type="submission" date="2017-07" db="EMBL/GenBank/DDBJ databases">
        <title>Draft Genome Sequences of Select Purple Nonsulfur Bacteria.</title>
        <authorList>
            <person name="Lasarre B."/>
            <person name="Mckinlay J.B."/>
        </authorList>
    </citation>
    <scope>NUCLEOTIDE SEQUENCE [LARGE SCALE GENOMIC DNA]</scope>
    <source>
        <strain evidence="1 2">DSM 11907</strain>
    </source>
</reference>
<dbReference type="PROSITE" id="PS51257">
    <property type="entry name" value="PROKAR_LIPOPROTEIN"/>
    <property type="match status" value="1"/>
</dbReference>
<evidence type="ECO:0000313" key="2">
    <source>
        <dbReference type="Proteomes" id="UP000248863"/>
    </source>
</evidence>
<keyword evidence="2" id="KW-1185">Reference proteome</keyword>